<feature type="coiled-coil region" evidence="1">
    <location>
        <begin position="55"/>
        <end position="114"/>
    </location>
</feature>
<accession>A0A1B8AQ54</accession>
<protein>
    <submittedName>
        <fullName evidence="2">Uncharacterized protein</fullName>
    </submittedName>
</protein>
<reference evidence="2 3" key="1">
    <citation type="submission" date="2016-06" db="EMBL/GenBank/DDBJ databases">
        <title>Living apart together: crosstalk between the core and supernumerary genomes in a fungal plant pathogen.</title>
        <authorList>
            <person name="Vanheule A."/>
            <person name="Audenaert K."/>
            <person name="Warris S."/>
            <person name="Van De Geest H."/>
            <person name="Schijlen E."/>
            <person name="Hofte M."/>
            <person name="De Saeger S."/>
            <person name="Haesaert G."/>
            <person name="Waalwijk C."/>
            <person name="Van Der Lee T."/>
        </authorList>
    </citation>
    <scope>NUCLEOTIDE SEQUENCE [LARGE SCALE GENOMIC DNA]</scope>
    <source>
        <strain evidence="2 3">2516</strain>
    </source>
</reference>
<evidence type="ECO:0000313" key="3">
    <source>
        <dbReference type="Proteomes" id="UP000091967"/>
    </source>
</evidence>
<dbReference type="EMBL" id="LYXU01000003">
    <property type="protein sequence ID" value="OBS22648.1"/>
    <property type="molecule type" value="Genomic_DNA"/>
</dbReference>
<organism evidence="2 3">
    <name type="scientific">Fusarium poae</name>
    <dbReference type="NCBI Taxonomy" id="36050"/>
    <lineage>
        <taxon>Eukaryota</taxon>
        <taxon>Fungi</taxon>
        <taxon>Dikarya</taxon>
        <taxon>Ascomycota</taxon>
        <taxon>Pezizomycotina</taxon>
        <taxon>Sordariomycetes</taxon>
        <taxon>Hypocreomycetidae</taxon>
        <taxon>Hypocreales</taxon>
        <taxon>Nectriaceae</taxon>
        <taxon>Fusarium</taxon>
    </lineage>
</organism>
<keyword evidence="3" id="KW-1185">Reference proteome</keyword>
<gene>
    <name evidence="2" type="ORF">FPOA_08981</name>
</gene>
<dbReference type="AlphaFoldDB" id="A0A1B8AQ54"/>
<evidence type="ECO:0000256" key="1">
    <source>
        <dbReference type="SAM" id="Coils"/>
    </source>
</evidence>
<evidence type="ECO:0000313" key="2">
    <source>
        <dbReference type="EMBL" id="OBS22648.1"/>
    </source>
</evidence>
<comment type="caution">
    <text evidence="2">The sequence shown here is derived from an EMBL/GenBank/DDBJ whole genome shotgun (WGS) entry which is preliminary data.</text>
</comment>
<sequence>MSSAFGFYLGDETADMLAMKLYLIAEKIDKQSEKLTVLAADTRKKLSGNISDAERERLEDNASAACQHIRTMQREYNDLWNRWLKKIQDENVDAEKLELEMKKKEEMRLEQEERWEMLERLGDYFKTRWG</sequence>
<dbReference type="Proteomes" id="UP000091967">
    <property type="component" value="Unassembled WGS sequence"/>
</dbReference>
<dbReference type="OMA" id="QEERWEM"/>
<proteinExistence type="predicted"/>
<name>A0A1B8AQ54_FUSPO</name>
<keyword evidence="1" id="KW-0175">Coiled coil</keyword>